<evidence type="ECO:0000313" key="2">
    <source>
        <dbReference type="Proteomes" id="UP000014909"/>
    </source>
</evidence>
<dbReference type="KEGG" id="amh:I633_09870"/>
<protein>
    <submittedName>
        <fullName evidence="1">Glutamate dehydrogenase</fullName>
    </submittedName>
</protein>
<dbReference type="AlphaFoldDB" id="S5AGS1"/>
<evidence type="ECO:0000313" key="1">
    <source>
        <dbReference type="EMBL" id="AGP77966.1"/>
    </source>
</evidence>
<organism evidence="1 2">
    <name type="scientific">Alteromonas mediterranea 615</name>
    <dbReference type="NCBI Taxonomy" id="1300253"/>
    <lineage>
        <taxon>Bacteria</taxon>
        <taxon>Pseudomonadati</taxon>
        <taxon>Pseudomonadota</taxon>
        <taxon>Gammaproteobacteria</taxon>
        <taxon>Alteromonadales</taxon>
        <taxon>Alteromonadaceae</taxon>
        <taxon>Alteromonas/Salinimonas group</taxon>
        <taxon>Alteromonas</taxon>
    </lineage>
</organism>
<reference evidence="1 2" key="1">
    <citation type="journal article" date="2013" name="Genome Biol. Evol.">
        <title>Genomic Diversity of "Deep Ecotype" Alteromonas macleodii Isolates: Evidence for Pan-Mediterranean Clonal Frames.</title>
        <authorList>
            <person name="Lopez-Perez M."/>
            <person name="Gonzaga A."/>
            <person name="Rodriguez-Valera F."/>
        </authorList>
    </citation>
    <scope>NUCLEOTIDE SEQUENCE [LARGE SCALE GENOMIC DNA]</scope>
    <source>
        <strain evidence="2">'English Channel 615'</strain>
    </source>
</reference>
<dbReference type="HOGENOM" id="CLU_2802922_0_0_6"/>
<sequence>MAEQSNLDEITTFLNDKFSGETESFKPLTKYFKILFLYTMPMRTTKRLILLDASALRSELLTLLSRG</sequence>
<accession>S5AGS1</accession>
<proteinExistence type="predicted"/>
<dbReference type="Proteomes" id="UP000014909">
    <property type="component" value="Chromosome"/>
</dbReference>
<name>S5AGS1_9ALTE</name>
<dbReference type="BioCyc" id="AMAC1300253:G12YX-1580-MONOMER"/>
<dbReference type="EMBL" id="CP004846">
    <property type="protein sequence ID" value="AGP77966.1"/>
    <property type="molecule type" value="Genomic_DNA"/>
</dbReference>
<gene>
    <name evidence="1" type="ORF">I633_09870</name>
</gene>